<dbReference type="PROSITE" id="PS50853">
    <property type="entry name" value="FN3"/>
    <property type="match status" value="1"/>
</dbReference>
<proteinExistence type="predicted"/>
<evidence type="ECO:0008006" key="6">
    <source>
        <dbReference type="Google" id="ProtNLM"/>
    </source>
</evidence>
<feature type="compositionally biased region" description="Low complexity" evidence="1">
    <location>
        <begin position="305"/>
        <end position="318"/>
    </location>
</feature>
<feature type="domain" description="BRCT" evidence="2">
    <location>
        <begin position="190"/>
        <end position="288"/>
    </location>
</feature>
<gene>
    <name evidence="4" type="ORF">Rhopal_000855-T1</name>
</gene>
<dbReference type="PROSITE" id="PS50172">
    <property type="entry name" value="BRCT"/>
    <property type="match status" value="1"/>
</dbReference>
<dbReference type="InterPro" id="IPR036420">
    <property type="entry name" value="BRCT_dom_sf"/>
</dbReference>
<feature type="domain" description="Fibronectin type-III" evidence="3">
    <location>
        <begin position="104"/>
        <end position="195"/>
    </location>
</feature>
<dbReference type="Gene3D" id="2.60.40.10">
    <property type="entry name" value="Immunoglobulins"/>
    <property type="match status" value="1"/>
</dbReference>
<dbReference type="AlphaFoldDB" id="A0AAV5GE27"/>
<dbReference type="Pfam" id="PF00533">
    <property type="entry name" value="BRCT"/>
    <property type="match status" value="1"/>
</dbReference>
<dbReference type="GO" id="GO:0046983">
    <property type="term" value="F:protein dimerization activity"/>
    <property type="evidence" value="ECO:0007669"/>
    <property type="project" value="InterPro"/>
</dbReference>
<dbReference type="CDD" id="cd00063">
    <property type="entry name" value="FN3"/>
    <property type="match status" value="1"/>
</dbReference>
<dbReference type="InterPro" id="IPR031673">
    <property type="entry name" value="Chs5_N"/>
</dbReference>
<dbReference type="InterPro" id="IPR031669">
    <property type="entry name" value="Fn3_2"/>
</dbReference>
<name>A0AAV5GE27_9BASI</name>
<dbReference type="InterPro" id="IPR036116">
    <property type="entry name" value="FN3_sf"/>
</dbReference>
<feature type="compositionally biased region" description="Basic and acidic residues" evidence="1">
    <location>
        <begin position="450"/>
        <end position="459"/>
    </location>
</feature>
<feature type="region of interest" description="Disordered" evidence="1">
    <location>
        <begin position="305"/>
        <end position="559"/>
    </location>
</feature>
<feature type="compositionally biased region" description="Polar residues" evidence="1">
    <location>
        <begin position="1"/>
        <end position="19"/>
    </location>
</feature>
<reference evidence="4 5" key="1">
    <citation type="submission" date="2021-12" db="EMBL/GenBank/DDBJ databases">
        <title>High titer production of polyol ester of fatty acids by Rhodotorula paludigena BS15 towards product separation-free biomass refinery.</title>
        <authorList>
            <person name="Mano J."/>
            <person name="Ono H."/>
            <person name="Tanaka T."/>
            <person name="Naito K."/>
            <person name="Sushida H."/>
            <person name="Ike M."/>
            <person name="Tokuyasu K."/>
            <person name="Kitaoka M."/>
        </authorList>
    </citation>
    <scope>NUCLEOTIDE SEQUENCE [LARGE SCALE GENOMIC DNA]</scope>
    <source>
        <strain evidence="4 5">BS15</strain>
    </source>
</reference>
<evidence type="ECO:0000313" key="5">
    <source>
        <dbReference type="Proteomes" id="UP001342314"/>
    </source>
</evidence>
<dbReference type="GO" id="GO:0006893">
    <property type="term" value="P:Golgi to plasma membrane transport"/>
    <property type="evidence" value="ECO:0007669"/>
    <property type="project" value="TreeGrafter"/>
</dbReference>
<dbReference type="GO" id="GO:0005802">
    <property type="term" value="C:trans-Golgi network"/>
    <property type="evidence" value="ECO:0007669"/>
    <property type="project" value="TreeGrafter"/>
</dbReference>
<dbReference type="GO" id="GO:0000747">
    <property type="term" value="P:conjugation with cellular fusion"/>
    <property type="evidence" value="ECO:0007669"/>
    <property type="project" value="TreeGrafter"/>
</dbReference>
<dbReference type="Pfam" id="PF16892">
    <property type="entry name" value="CHS5_N"/>
    <property type="match status" value="1"/>
</dbReference>
<protein>
    <recommendedName>
        <fullName evidence="6">Chitin biosynthesis protein</fullName>
    </recommendedName>
</protein>
<feature type="region of interest" description="Disordered" evidence="1">
    <location>
        <begin position="1"/>
        <end position="27"/>
    </location>
</feature>
<feature type="compositionally biased region" description="Basic and acidic residues" evidence="1">
    <location>
        <begin position="520"/>
        <end position="540"/>
    </location>
</feature>
<dbReference type="InterPro" id="IPR052827">
    <property type="entry name" value="CHS_Export/Cell_Fusion_Reg"/>
</dbReference>
<dbReference type="SUPFAM" id="SSF49265">
    <property type="entry name" value="Fibronectin type III"/>
    <property type="match status" value="1"/>
</dbReference>
<organism evidence="4 5">
    <name type="scientific">Rhodotorula paludigena</name>
    <dbReference type="NCBI Taxonomy" id="86838"/>
    <lineage>
        <taxon>Eukaryota</taxon>
        <taxon>Fungi</taxon>
        <taxon>Dikarya</taxon>
        <taxon>Basidiomycota</taxon>
        <taxon>Pucciniomycotina</taxon>
        <taxon>Microbotryomycetes</taxon>
        <taxon>Sporidiobolales</taxon>
        <taxon>Sporidiobolaceae</taxon>
        <taxon>Rhodotorula</taxon>
    </lineage>
</organism>
<dbReference type="InterPro" id="IPR001357">
    <property type="entry name" value="BRCT_dom"/>
</dbReference>
<accession>A0AAV5GE27</accession>
<evidence type="ECO:0000313" key="4">
    <source>
        <dbReference type="EMBL" id="GJN87900.1"/>
    </source>
</evidence>
<comment type="caution">
    <text evidence="4">The sequence shown here is derived from an EMBL/GenBank/DDBJ whole genome shotgun (WGS) entry which is preliminary data.</text>
</comment>
<dbReference type="SMART" id="SM00292">
    <property type="entry name" value="BRCT"/>
    <property type="match status" value="1"/>
</dbReference>
<dbReference type="PANTHER" id="PTHR47351:SF1">
    <property type="entry name" value="CHITIN BIOSYNTHESIS PROTEIN CHS5"/>
    <property type="match status" value="1"/>
</dbReference>
<evidence type="ECO:0000259" key="3">
    <source>
        <dbReference type="PROSITE" id="PS50853"/>
    </source>
</evidence>
<dbReference type="SUPFAM" id="SSF52113">
    <property type="entry name" value="BRCT domain"/>
    <property type="match status" value="1"/>
</dbReference>
<dbReference type="Proteomes" id="UP001342314">
    <property type="component" value="Unassembled WGS sequence"/>
</dbReference>
<feature type="compositionally biased region" description="Acidic residues" evidence="1">
    <location>
        <begin position="473"/>
        <end position="483"/>
    </location>
</feature>
<dbReference type="PANTHER" id="PTHR47351">
    <property type="entry name" value="CHITIN BIOSYNTHESIS PROTEIN CHS5"/>
    <property type="match status" value="1"/>
</dbReference>
<feature type="compositionally biased region" description="Low complexity" evidence="1">
    <location>
        <begin position="484"/>
        <end position="495"/>
    </location>
</feature>
<dbReference type="Pfam" id="PF16893">
    <property type="entry name" value="fn3_2"/>
    <property type="match status" value="1"/>
</dbReference>
<evidence type="ECO:0000256" key="1">
    <source>
        <dbReference type="SAM" id="MobiDB-lite"/>
    </source>
</evidence>
<evidence type="ECO:0000259" key="2">
    <source>
        <dbReference type="PROSITE" id="PS50172"/>
    </source>
</evidence>
<dbReference type="SMART" id="SM00060">
    <property type="entry name" value="FN3"/>
    <property type="match status" value="1"/>
</dbReference>
<dbReference type="CDD" id="cd13945">
    <property type="entry name" value="Chs5_N"/>
    <property type="match status" value="1"/>
</dbReference>
<dbReference type="GO" id="GO:0034044">
    <property type="term" value="C:exomer complex"/>
    <property type="evidence" value="ECO:0007669"/>
    <property type="project" value="TreeGrafter"/>
</dbReference>
<dbReference type="Gene3D" id="3.40.50.10190">
    <property type="entry name" value="BRCT domain"/>
    <property type="match status" value="1"/>
</dbReference>
<feature type="compositionally biased region" description="Low complexity" evidence="1">
    <location>
        <begin position="326"/>
        <end position="349"/>
    </location>
</feature>
<sequence>MMTATRYTPHSSRASTSAQPYDDTDDEPTQRFVVGKIDAGIAVLISDSIHLIEFPSLLLPPGVAPGSIVNISCTRNSRAEKQHARDFWDLQRDIADTFGAREPAPPSLRVRNTTQTSVTLEWDPLDLASAALLNLSIYRNGQRLTTIPNPTHNTSTKLSGLQLDTDYHFHLVLKTTAGTFSSQTVKTRTHTIDNTTGISVCFGLVEPRELVDQAEAAVVALGARRADKIQIETTHFVATSSASRDHPSAGPGVEYQKAVQLSIPIVSPEWLLACQRASKLVPIAPYYLGQTNRAASLSSAQLVASPPSQSHSLTSSSGAGAGAGAARGVRTVQAVAPSPSQPVVPTKATVPEEEEPAPAPAPASAPPADADAVPAPAPKPVLELQEDVEAPPPEQREPEPAPEQADEATDSSTRGIKSDDELRAAGGEMSDETAGLPAAALGGQDSTGDAAKEQEEEKPAAGAADLEVKPDAPGDELAQEQEEVPAPAAAPAATEAPPPVAAEEPQLDAAEAGESDVDADEVKEAETAEKGRAEEPGSKQDDDEEEDAAGETSLVDVTL</sequence>
<dbReference type="EMBL" id="BQKY01000002">
    <property type="protein sequence ID" value="GJN87900.1"/>
    <property type="molecule type" value="Genomic_DNA"/>
</dbReference>
<dbReference type="InterPro" id="IPR003961">
    <property type="entry name" value="FN3_dom"/>
</dbReference>
<dbReference type="Gene3D" id="6.20.120.50">
    <property type="match status" value="1"/>
</dbReference>
<dbReference type="InterPro" id="IPR013783">
    <property type="entry name" value="Ig-like_fold"/>
</dbReference>
<keyword evidence="5" id="KW-1185">Reference proteome</keyword>